<feature type="active site" description="Charge relay system" evidence="5">
    <location>
        <position position="204"/>
    </location>
</feature>
<evidence type="ECO:0000256" key="5">
    <source>
        <dbReference type="PROSITE-ProRule" id="PRU01240"/>
    </source>
</evidence>
<evidence type="ECO:0000259" key="6">
    <source>
        <dbReference type="Pfam" id="PF00082"/>
    </source>
</evidence>
<evidence type="ECO:0000256" key="2">
    <source>
        <dbReference type="ARBA" id="ARBA00022670"/>
    </source>
</evidence>
<keyword evidence="4 5" id="KW-0720">Serine protease</keyword>
<comment type="caution">
    <text evidence="7">The sequence shown here is derived from an EMBL/GenBank/DDBJ whole genome shotgun (WGS) entry which is preliminary data.</text>
</comment>
<evidence type="ECO:0000256" key="4">
    <source>
        <dbReference type="ARBA" id="ARBA00022825"/>
    </source>
</evidence>
<feature type="active site" description="Charge relay system" evidence="5">
    <location>
        <position position="17"/>
    </location>
</feature>
<dbReference type="InterPro" id="IPR015500">
    <property type="entry name" value="Peptidase_S8_subtilisin-rel"/>
</dbReference>
<name>A0A437J7T4_9SPHN</name>
<evidence type="ECO:0000313" key="7">
    <source>
        <dbReference type="EMBL" id="RVT41056.1"/>
    </source>
</evidence>
<dbReference type="Proteomes" id="UP000282977">
    <property type="component" value="Unassembled WGS sequence"/>
</dbReference>
<comment type="similarity">
    <text evidence="1 5">Belongs to the peptidase S8 family.</text>
</comment>
<feature type="active site" description="Charge relay system" evidence="5">
    <location>
        <position position="54"/>
    </location>
</feature>
<dbReference type="RefSeq" id="WP_127691052.1">
    <property type="nucleotide sequence ID" value="NZ_RZUL01000003.1"/>
</dbReference>
<dbReference type="PRINTS" id="PR00723">
    <property type="entry name" value="SUBTILISIN"/>
</dbReference>
<dbReference type="PROSITE" id="PS51892">
    <property type="entry name" value="SUBTILASE"/>
    <property type="match status" value="1"/>
</dbReference>
<dbReference type="Pfam" id="PF00082">
    <property type="entry name" value="Peptidase_S8"/>
    <property type="match status" value="1"/>
</dbReference>
<dbReference type="InterPro" id="IPR036852">
    <property type="entry name" value="Peptidase_S8/S53_dom_sf"/>
</dbReference>
<dbReference type="InterPro" id="IPR050131">
    <property type="entry name" value="Peptidase_S8_subtilisin-like"/>
</dbReference>
<dbReference type="OrthoDB" id="9790784at2"/>
<dbReference type="InterPro" id="IPR023827">
    <property type="entry name" value="Peptidase_S8_Asp-AS"/>
</dbReference>
<dbReference type="PANTHER" id="PTHR43806">
    <property type="entry name" value="PEPTIDASE S8"/>
    <property type="match status" value="1"/>
</dbReference>
<dbReference type="GO" id="GO:0004252">
    <property type="term" value="F:serine-type endopeptidase activity"/>
    <property type="evidence" value="ECO:0007669"/>
    <property type="project" value="UniProtKB-UniRule"/>
</dbReference>
<keyword evidence="2 5" id="KW-0645">Protease</keyword>
<keyword evidence="3 5" id="KW-0378">Hydrolase</keyword>
<dbReference type="GO" id="GO:0006508">
    <property type="term" value="P:proteolysis"/>
    <property type="evidence" value="ECO:0007669"/>
    <property type="project" value="UniProtKB-KW"/>
</dbReference>
<keyword evidence="8" id="KW-1185">Reference proteome</keyword>
<dbReference type="PROSITE" id="PS00136">
    <property type="entry name" value="SUBTILASE_ASP"/>
    <property type="match status" value="1"/>
</dbReference>
<accession>A0A437J7T4</accession>
<proteinExistence type="inferred from homology"/>
<dbReference type="AlphaFoldDB" id="A0A437J7T4"/>
<protein>
    <recommendedName>
        <fullName evidence="6">Peptidase S8/S53 domain-containing protein</fullName>
    </recommendedName>
</protein>
<gene>
    <name evidence="7" type="ORF">ENE74_11485</name>
</gene>
<dbReference type="EMBL" id="RZUL01000003">
    <property type="protein sequence ID" value="RVT41056.1"/>
    <property type="molecule type" value="Genomic_DNA"/>
</dbReference>
<sequence length="247" mass="25918">MADGGATGAGVRIAIIDSGVQAAHPHIIADCLSPGIAILPDGTTQADSSDRLGHGTAVAAAIQEKAPDAICMPVRVFHDALRTSALALLRAIDWSVMHGADIVNLSLGSTNAAHANAFAEAAERAARAGVMLVAAASDAQGTLCYPGGLPDVLGVDVDWDCPRESYRWSQGTGAGAEEDLLFRASGYPRPIPGVPQRRNLYGVSFAVAQMTGFAARAFETLYRDMPDTKADAQRLDRVRRILLSAKR</sequence>
<organism evidence="7 8">
    <name type="scientific">Sphingobium algorifonticola</name>
    <dbReference type="NCBI Taxonomy" id="2008318"/>
    <lineage>
        <taxon>Bacteria</taxon>
        <taxon>Pseudomonadati</taxon>
        <taxon>Pseudomonadota</taxon>
        <taxon>Alphaproteobacteria</taxon>
        <taxon>Sphingomonadales</taxon>
        <taxon>Sphingomonadaceae</taxon>
        <taxon>Sphingobium</taxon>
    </lineage>
</organism>
<evidence type="ECO:0000256" key="3">
    <source>
        <dbReference type="ARBA" id="ARBA00022801"/>
    </source>
</evidence>
<dbReference type="PANTHER" id="PTHR43806:SF11">
    <property type="entry name" value="CEREVISIN-RELATED"/>
    <property type="match status" value="1"/>
</dbReference>
<reference evidence="7 8" key="1">
    <citation type="submission" date="2019-01" db="EMBL/GenBank/DDBJ databases">
        <authorList>
            <person name="Chen W.-M."/>
        </authorList>
    </citation>
    <scope>NUCLEOTIDE SEQUENCE [LARGE SCALE GENOMIC DNA]</scope>
    <source>
        <strain evidence="7 8">TLA-22</strain>
    </source>
</reference>
<evidence type="ECO:0000256" key="1">
    <source>
        <dbReference type="ARBA" id="ARBA00011073"/>
    </source>
</evidence>
<dbReference type="InterPro" id="IPR000209">
    <property type="entry name" value="Peptidase_S8/S53_dom"/>
</dbReference>
<dbReference type="Gene3D" id="3.40.50.200">
    <property type="entry name" value="Peptidase S8/S53 domain"/>
    <property type="match status" value="1"/>
</dbReference>
<evidence type="ECO:0000313" key="8">
    <source>
        <dbReference type="Proteomes" id="UP000282977"/>
    </source>
</evidence>
<feature type="domain" description="Peptidase S8/S53" evidence="6">
    <location>
        <begin position="8"/>
        <end position="156"/>
    </location>
</feature>
<dbReference type="SUPFAM" id="SSF52743">
    <property type="entry name" value="Subtilisin-like"/>
    <property type="match status" value="1"/>
</dbReference>